<dbReference type="OrthoDB" id="424823at2759"/>
<dbReference type="FunFam" id="3.10.20.30:FF:000029">
    <property type="entry name" value="Obg-like ATPase 1"/>
    <property type="match status" value="1"/>
</dbReference>
<dbReference type="InterPro" id="IPR036236">
    <property type="entry name" value="Znf_C2H2_sf"/>
</dbReference>
<evidence type="ECO:0000256" key="6">
    <source>
        <dbReference type="PROSITE-ProRule" id="PRU00042"/>
    </source>
</evidence>
<proteinExistence type="predicted"/>
<name>A0A811JWQ3_9BILA</name>
<dbReference type="PANTHER" id="PTHR23305">
    <property type="entry name" value="OBG GTPASE FAMILY"/>
    <property type="match status" value="1"/>
</dbReference>
<dbReference type="Pfam" id="PF06071">
    <property type="entry name" value="YchF-GTPase_C"/>
    <property type="match status" value="1"/>
</dbReference>
<keyword evidence="2" id="KW-0479">Metal-binding</keyword>
<dbReference type="SUPFAM" id="SSF81271">
    <property type="entry name" value="TGS-like"/>
    <property type="match status" value="1"/>
</dbReference>
<dbReference type="Gene3D" id="3.10.20.30">
    <property type="match status" value="1"/>
</dbReference>
<dbReference type="GO" id="GO:0005737">
    <property type="term" value="C:cytoplasm"/>
    <property type="evidence" value="ECO:0007669"/>
    <property type="project" value="TreeGrafter"/>
</dbReference>
<feature type="domain" description="C2H2-type" evidence="8">
    <location>
        <begin position="491"/>
        <end position="518"/>
    </location>
</feature>
<evidence type="ECO:0000256" key="2">
    <source>
        <dbReference type="ARBA" id="ARBA00022723"/>
    </source>
</evidence>
<organism evidence="9 10">
    <name type="scientific">Bursaphelenchus okinawaensis</name>
    <dbReference type="NCBI Taxonomy" id="465554"/>
    <lineage>
        <taxon>Eukaryota</taxon>
        <taxon>Metazoa</taxon>
        <taxon>Ecdysozoa</taxon>
        <taxon>Nematoda</taxon>
        <taxon>Chromadorea</taxon>
        <taxon>Rhabditida</taxon>
        <taxon>Tylenchina</taxon>
        <taxon>Tylenchomorpha</taxon>
        <taxon>Aphelenchoidea</taxon>
        <taxon>Aphelenchoididae</taxon>
        <taxon>Bursaphelenchus</taxon>
    </lineage>
</organism>
<evidence type="ECO:0000256" key="1">
    <source>
        <dbReference type="ARBA" id="ARBA00001946"/>
    </source>
</evidence>
<dbReference type="EMBL" id="CAJFCW020000001">
    <property type="protein sequence ID" value="CAG9086416.1"/>
    <property type="molecule type" value="Genomic_DNA"/>
</dbReference>
<evidence type="ECO:0000313" key="9">
    <source>
        <dbReference type="EMBL" id="CAD5207677.1"/>
    </source>
</evidence>
<dbReference type="PROSITE" id="PS00028">
    <property type="entry name" value="ZINC_FINGER_C2H2_1"/>
    <property type="match status" value="1"/>
</dbReference>
<gene>
    <name evidence="9" type="ORF">BOKJ2_LOCUS2317</name>
</gene>
<evidence type="ECO:0000259" key="8">
    <source>
        <dbReference type="PROSITE" id="PS50157"/>
    </source>
</evidence>
<dbReference type="GO" id="GO:0016887">
    <property type="term" value="F:ATP hydrolysis activity"/>
    <property type="evidence" value="ECO:0007669"/>
    <property type="project" value="TreeGrafter"/>
</dbReference>
<keyword evidence="10" id="KW-1185">Reference proteome</keyword>
<dbReference type="InterPro" id="IPR013087">
    <property type="entry name" value="Znf_C2H2_type"/>
</dbReference>
<evidence type="ECO:0000256" key="7">
    <source>
        <dbReference type="SAM" id="MobiDB-lite"/>
    </source>
</evidence>
<feature type="region of interest" description="Disordered" evidence="7">
    <location>
        <begin position="373"/>
        <end position="396"/>
    </location>
</feature>
<dbReference type="InterPro" id="IPR012675">
    <property type="entry name" value="Beta-grasp_dom_sf"/>
</dbReference>
<comment type="caution">
    <text evidence="9">The sequence shown here is derived from an EMBL/GenBank/DDBJ whole genome shotgun (WGS) entry which is preliminary data.</text>
</comment>
<dbReference type="GO" id="GO:0005524">
    <property type="term" value="F:ATP binding"/>
    <property type="evidence" value="ECO:0007669"/>
    <property type="project" value="UniProtKB-KW"/>
</dbReference>
<protein>
    <recommendedName>
        <fullName evidence="8">C2H2-type domain-containing protein</fullName>
    </recommendedName>
</protein>
<dbReference type="AlphaFoldDB" id="A0A811JWQ3"/>
<evidence type="ECO:0000256" key="3">
    <source>
        <dbReference type="ARBA" id="ARBA00022741"/>
    </source>
</evidence>
<dbReference type="SUPFAM" id="SSF57667">
    <property type="entry name" value="beta-beta-alpha zinc fingers"/>
    <property type="match status" value="1"/>
</dbReference>
<dbReference type="GO" id="GO:0008270">
    <property type="term" value="F:zinc ion binding"/>
    <property type="evidence" value="ECO:0007669"/>
    <property type="project" value="UniProtKB-KW"/>
</dbReference>
<dbReference type="PROSITE" id="PS50157">
    <property type="entry name" value="ZINC_FINGER_C2H2_2"/>
    <property type="match status" value="1"/>
</dbReference>
<dbReference type="InterPro" id="IPR012676">
    <property type="entry name" value="TGS-like"/>
</dbReference>
<reference evidence="9" key="1">
    <citation type="submission" date="2020-09" db="EMBL/GenBank/DDBJ databases">
        <authorList>
            <person name="Kikuchi T."/>
        </authorList>
    </citation>
    <scope>NUCLEOTIDE SEQUENCE</scope>
    <source>
        <strain evidence="9">SH1</strain>
    </source>
</reference>
<comment type="cofactor">
    <cofactor evidence="1">
        <name>Mg(2+)</name>
        <dbReference type="ChEBI" id="CHEBI:18420"/>
    </cofactor>
</comment>
<evidence type="ECO:0000313" key="10">
    <source>
        <dbReference type="Proteomes" id="UP000614601"/>
    </source>
</evidence>
<evidence type="ECO:0000256" key="4">
    <source>
        <dbReference type="ARBA" id="ARBA00022840"/>
    </source>
</evidence>
<dbReference type="InterPro" id="IPR013029">
    <property type="entry name" value="YchF_C"/>
</dbReference>
<dbReference type="Proteomes" id="UP000614601">
    <property type="component" value="Unassembled WGS sequence"/>
</dbReference>
<keyword evidence="6" id="KW-0863">Zinc-finger</keyword>
<evidence type="ECO:0000256" key="5">
    <source>
        <dbReference type="ARBA" id="ARBA00022842"/>
    </source>
</evidence>
<keyword evidence="3" id="KW-0547">Nucleotide-binding</keyword>
<keyword evidence="6" id="KW-0862">Zinc</keyword>
<keyword evidence="5" id="KW-0460">Magnesium</keyword>
<dbReference type="PANTHER" id="PTHR23305:SF11">
    <property type="entry name" value="OBG-LIKE ATPASE 1"/>
    <property type="match status" value="1"/>
</dbReference>
<dbReference type="Gene3D" id="3.30.160.60">
    <property type="entry name" value="Classic Zinc Finger"/>
    <property type="match status" value="2"/>
</dbReference>
<dbReference type="EMBL" id="CAJFDH010000001">
    <property type="protein sequence ID" value="CAD5207677.1"/>
    <property type="molecule type" value="Genomic_DNA"/>
</dbReference>
<dbReference type="Proteomes" id="UP000783686">
    <property type="component" value="Unassembled WGS sequence"/>
</dbReference>
<keyword evidence="4" id="KW-0067">ATP-binding</keyword>
<accession>A0A811JWQ3</accession>
<sequence>MDPEQREEYQKQVGATSNLDKIVKTGYKALQLEYSFTYAPQAAGRIHTVFEKGFIMAEVMKFEDLKEAGSEQAVKSAEKYRQQGRNYTVEDVDITFFKFNAGADTFDYSLRRTGKAGSVVSYQIPRGEEYDFFDLSLGCLKTLCGQLFFCRRLRAADSESPSTKAWCVLTRGGESLFLFLLFVSASLPLSNATFASLLFETREERSKMHFLFSLTRPPLPVHSASSRGTDFVLVQNRQVATPVSRVINGGPNNSQPRIIFVPNRSQTSATQPMNTSQPVYLFQNGSQSSQPILIPVIPNQPNKPQLVQVATLTSGAPTTGVSQMVLTPAGQQAPIQAQQPPPQQQRFIIAKTETKPEPQYQSAYIMQPAQIHKPPQVMNPFPQPPSPSKQSSSGEQQRITYGKFHINLDPNDPLKWIITYDSDQPNNAVPPPVQNTPPAGQTITPSSLGGMFMSPPDSVNDTKKQAKRIACNCPNCQSNQNKPNGERQRLHICHVCNKTYGKTSHLRTHLRGHAGNKPFACDWNMCTKKFTRSDELLL</sequence>